<protein>
    <recommendedName>
        <fullName evidence="10">Protein kinase domain-containing protein</fullName>
    </recommendedName>
</protein>
<sequence length="608" mass="65918">MASLRLDTGLNGEPPAASKRVENNSSTSYRTVDWVSTATASTGLNLTLIPSAAPYEYHDLSAFRDLTVLHEGRHSTVWSAACKRTGRTVVIKGYNMNSLQARQLNNVRREIGLLRFFRDAGCKGVVALLAAFEENSVMYLIFEACMRGDLYQHLMRNRGTLHEEFVVTKIVFPLLCVLQQLHTLHVVHRDIKPENIFVTEDGDIALGDFGLAGHKFHDRMTERVGTLDYMAPEILSIPPHDDQDSDGVGHHTDGARTYDEKVDIWATGVLVYELLVGRPPFEVDDPQETTKLILHSEASNYPVHISQYARDFVAQALIKNPSARPSADELLQHAWLRHYFGGKIPDPAAATGGGVTAGLLKSWLVASWSDLSKASADSLKPNSAAPNRLILAQACSPRKALSTGDDPNQSIHLEDDLTPSSQYKRKSVPGGSEAGSDSPQDRDRDMSKQFGSSTSRHAPSGCSSMERQMEVGEGDVGVSDRDRDSAQHRLTPSQYPSRESSAGSMDQAVPAERNYLRNDSGASASSSISIASFASLQHMPHSNSGGEPAESDDMGMVQRSASISGATMSRSGGGGFPTGNSQLKPVWQSSTPAVVGSRKTPGKSRFAA</sequence>
<evidence type="ECO:0000256" key="9">
    <source>
        <dbReference type="SAM" id="MobiDB-lite"/>
    </source>
</evidence>
<dbReference type="InterPro" id="IPR011009">
    <property type="entry name" value="Kinase-like_dom_sf"/>
</dbReference>
<name>A0AAD3DGX2_9CHLO</name>
<feature type="compositionally biased region" description="Polar residues" evidence="9">
    <location>
        <begin position="578"/>
        <end position="592"/>
    </location>
</feature>
<keyword evidence="5 7" id="KW-0067">ATP-binding</keyword>
<evidence type="ECO:0000256" key="8">
    <source>
        <dbReference type="PIRSR" id="PIRSR630616-3"/>
    </source>
</evidence>
<dbReference type="Pfam" id="PF00069">
    <property type="entry name" value="Pkinase"/>
    <property type="match status" value="1"/>
</dbReference>
<feature type="region of interest" description="Disordered" evidence="9">
    <location>
        <begin position="1"/>
        <end position="24"/>
    </location>
</feature>
<feature type="compositionally biased region" description="Basic and acidic residues" evidence="9">
    <location>
        <begin position="478"/>
        <end position="487"/>
    </location>
</feature>
<feature type="active site" description="Proton acceptor" evidence="6">
    <location>
        <position position="190"/>
    </location>
</feature>
<keyword evidence="3 7" id="KW-0547">Nucleotide-binding</keyword>
<keyword evidence="4" id="KW-0418">Kinase</keyword>
<feature type="cross-link" description="Glycyl lysine isopeptide (Lys-Gly) (interchain with G-Cter in SUMO2)" evidence="8">
    <location>
        <position position="192"/>
    </location>
</feature>
<feature type="region of interest" description="Disordered" evidence="9">
    <location>
        <begin position="399"/>
        <end position="524"/>
    </location>
</feature>
<dbReference type="PROSITE" id="PS00108">
    <property type="entry name" value="PROTEIN_KINASE_ST"/>
    <property type="match status" value="1"/>
</dbReference>
<dbReference type="SMART" id="SM00220">
    <property type="entry name" value="S_TKc"/>
    <property type="match status" value="1"/>
</dbReference>
<keyword evidence="12" id="KW-1185">Reference proteome</keyword>
<evidence type="ECO:0000256" key="4">
    <source>
        <dbReference type="ARBA" id="ARBA00022777"/>
    </source>
</evidence>
<dbReference type="GO" id="GO:0005524">
    <property type="term" value="F:ATP binding"/>
    <property type="evidence" value="ECO:0007669"/>
    <property type="project" value="UniProtKB-KW"/>
</dbReference>
<comment type="caution">
    <text evidence="11">The sequence shown here is derived from an EMBL/GenBank/DDBJ whole genome shotgun (WGS) entry which is preliminary data.</text>
</comment>
<evidence type="ECO:0000256" key="5">
    <source>
        <dbReference type="ARBA" id="ARBA00022840"/>
    </source>
</evidence>
<dbReference type="EMBL" id="BMAR01000001">
    <property type="protein sequence ID" value="GFR41034.1"/>
    <property type="molecule type" value="Genomic_DNA"/>
</dbReference>
<feature type="compositionally biased region" description="Polar residues" evidence="9">
    <location>
        <begin position="449"/>
        <end position="466"/>
    </location>
</feature>
<evidence type="ECO:0000256" key="1">
    <source>
        <dbReference type="ARBA" id="ARBA00022527"/>
    </source>
</evidence>
<evidence type="ECO:0000256" key="7">
    <source>
        <dbReference type="PIRSR" id="PIRSR630616-2"/>
    </source>
</evidence>
<evidence type="ECO:0000259" key="10">
    <source>
        <dbReference type="PROSITE" id="PS50011"/>
    </source>
</evidence>
<dbReference type="InterPro" id="IPR030616">
    <property type="entry name" value="Aur-like"/>
</dbReference>
<feature type="domain" description="Protein kinase" evidence="10">
    <location>
        <begin position="63"/>
        <end position="336"/>
    </location>
</feature>
<dbReference type="Gene3D" id="1.10.510.10">
    <property type="entry name" value="Transferase(Phosphotransferase) domain 1"/>
    <property type="match status" value="1"/>
</dbReference>
<feature type="binding site" evidence="7">
    <location>
        <position position="92"/>
    </location>
    <ligand>
        <name>ATP</name>
        <dbReference type="ChEBI" id="CHEBI:30616"/>
    </ligand>
</feature>
<reference evidence="11 12" key="1">
    <citation type="journal article" date="2021" name="Sci. Rep.">
        <title>Genome sequencing of the multicellular alga Astrephomene provides insights into convergent evolution of germ-soma differentiation.</title>
        <authorList>
            <person name="Yamashita S."/>
            <person name="Yamamoto K."/>
            <person name="Matsuzaki R."/>
            <person name="Suzuki S."/>
            <person name="Yamaguchi H."/>
            <person name="Hirooka S."/>
            <person name="Minakuchi Y."/>
            <person name="Miyagishima S."/>
            <person name="Kawachi M."/>
            <person name="Toyoda A."/>
            <person name="Nozaki H."/>
        </authorList>
    </citation>
    <scope>NUCLEOTIDE SEQUENCE [LARGE SCALE GENOMIC DNA]</scope>
    <source>
        <strain evidence="11 12">NIES-4017</strain>
    </source>
</reference>
<feature type="binding site" evidence="7">
    <location>
        <position position="208"/>
    </location>
    <ligand>
        <name>ATP</name>
        <dbReference type="ChEBI" id="CHEBI:30616"/>
    </ligand>
</feature>
<evidence type="ECO:0000256" key="3">
    <source>
        <dbReference type="ARBA" id="ARBA00022741"/>
    </source>
</evidence>
<proteinExistence type="predicted"/>
<dbReference type="Proteomes" id="UP001054857">
    <property type="component" value="Unassembled WGS sequence"/>
</dbReference>
<keyword evidence="2" id="KW-0808">Transferase</keyword>
<accession>A0AAD3DGX2</accession>
<dbReference type="GO" id="GO:0004674">
    <property type="term" value="F:protein serine/threonine kinase activity"/>
    <property type="evidence" value="ECO:0007669"/>
    <property type="project" value="UniProtKB-KW"/>
</dbReference>
<feature type="compositionally biased region" description="Polar residues" evidence="9">
    <location>
        <begin position="488"/>
        <end position="504"/>
    </location>
</feature>
<feature type="binding site" evidence="7">
    <location>
        <begin position="194"/>
        <end position="195"/>
    </location>
    <ligand>
        <name>ATP</name>
        <dbReference type="ChEBI" id="CHEBI:30616"/>
    </ligand>
</feature>
<feature type="compositionally biased region" description="Polar residues" evidence="9">
    <location>
        <begin position="559"/>
        <end position="570"/>
    </location>
</feature>
<evidence type="ECO:0000256" key="6">
    <source>
        <dbReference type="PIRSR" id="PIRSR630616-1"/>
    </source>
</evidence>
<gene>
    <name evidence="11" type="ORF">Agub_g1467</name>
</gene>
<feature type="binding site" evidence="7">
    <location>
        <position position="73"/>
    </location>
    <ligand>
        <name>ATP</name>
        <dbReference type="ChEBI" id="CHEBI:30616"/>
    </ligand>
</feature>
<dbReference type="SUPFAM" id="SSF56112">
    <property type="entry name" value="Protein kinase-like (PK-like)"/>
    <property type="match status" value="1"/>
</dbReference>
<evidence type="ECO:0000256" key="2">
    <source>
        <dbReference type="ARBA" id="ARBA00022679"/>
    </source>
</evidence>
<organism evidence="11 12">
    <name type="scientific">Astrephomene gubernaculifera</name>
    <dbReference type="NCBI Taxonomy" id="47775"/>
    <lineage>
        <taxon>Eukaryota</taxon>
        <taxon>Viridiplantae</taxon>
        <taxon>Chlorophyta</taxon>
        <taxon>core chlorophytes</taxon>
        <taxon>Chlorophyceae</taxon>
        <taxon>CS clade</taxon>
        <taxon>Chlamydomonadales</taxon>
        <taxon>Astrephomenaceae</taxon>
        <taxon>Astrephomene</taxon>
    </lineage>
</organism>
<dbReference type="PANTHER" id="PTHR24350">
    <property type="entry name" value="SERINE/THREONINE-PROTEIN KINASE IAL-RELATED"/>
    <property type="match status" value="1"/>
</dbReference>
<evidence type="ECO:0000313" key="12">
    <source>
        <dbReference type="Proteomes" id="UP001054857"/>
    </source>
</evidence>
<dbReference type="InterPro" id="IPR008271">
    <property type="entry name" value="Ser/Thr_kinase_AS"/>
</dbReference>
<feature type="region of interest" description="Disordered" evidence="9">
    <location>
        <begin position="537"/>
        <end position="608"/>
    </location>
</feature>
<dbReference type="AlphaFoldDB" id="A0AAD3DGX2"/>
<keyword evidence="1" id="KW-0723">Serine/threonine-protein kinase</keyword>
<dbReference type="PROSITE" id="PS50011">
    <property type="entry name" value="PROTEIN_KINASE_DOM"/>
    <property type="match status" value="1"/>
</dbReference>
<dbReference type="InterPro" id="IPR000719">
    <property type="entry name" value="Prot_kinase_dom"/>
</dbReference>
<evidence type="ECO:0000313" key="11">
    <source>
        <dbReference type="EMBL" id="GFR41034.1"/>
    </source>
</evidence>